<evidence type="ECO:0000313" key="2">
    <source>
        <dbReference type="Proteomes" id="UP000485058"/>
    </source>
</evidence>
<dbReference type="AlphaFoldDB" id="A0A699YMB0"/>
<reference evidence="1 2" key="1">
    <citation type="submission" date="2020-02" db="EMBL/GenBank/DDBJ databases">
        <title>Draft genome sequence of Haematococcus lacustris strain NIES-144.</title>
        <authorList>
            <person name="Morimoto D."/>
            <person name="Nakagawa S."/>
            <person name="Yoshida T."/>
            <person name="Sawayama S."/>
        </authorList>
    </citation>
    <scope>NUCLEOTIDE SEQUENCE [LARGE SCALE GENOMIC DNA]</scope>
    <source>
        <strain evidence="1 2">NIES-144</strain>
    </source>
</reference>
<evidence type="ECO:0000313" key="1">
    <source>
        <dbReference type="EMBL" id="GFH11417.1"/>
    </source>
</evidence>
<proteinExistence type="predicted"/>
<dbReference type="Proteomes" id="UP000485058">
    <property type="component" value="Unassembled WGS sequence"/>
</dbReference>
<keyword evidence="2" id="KW-1185">Reference proteome</keyword>
<comment type="caution">
    <text evidence="1">The sequence shown here is derived from an EMBL/GenBank/DDBJ whole genome shotgun (WGS) entry which is preliminary data.</text>
</comment>
<gene>
    <name evidence="1" type="ORF">HaLaN_06910</name>
</gene>
<accession>A0A699YMB0</accession>
<sequence length="42" mass="4837">MFLVKPHARQGPVEVGSESEAYCAVGSCFHQDVFDRYRHRRA</sequence>
<organism evidence="1 2">
    <name type="scientific">Haematococcus lacustris</name>
    <name type="common">Green alga</name>
    <name type="synonym">Haematococcus pluvialis</name>
    <dbReference type="NCBI Taxonomy" id="44745"/>
    <lineage>
        <taxon>Eukaryota</taxon>
        <taxon>Viridiplantae</taxon>
        <taxon>Chlorophyta</taxon>
        <taxon>core chlorophytes</taxon>
        <taxon>Chlorophyceae</taxon>
        <taxon>CS clade</taxon>
        <taxon>Chlamydomonadales</taxon>
        <taxon>Haematococcaceae</taxon>
        <taxon>Haematococcus</taxon>
    </lineage>
</organism>
<protein>
    <submittedName>
        <fullName evidence="1">Uncharacterized protein</fullName>
    </submittedName>
</protein>
<feature type="non-terminal residue" evidence="1">
    <location>
        <position position="1"/>
    </location>
</feature>
<name>A0A699YMB0_HAELA</name>
<feature type="non-terminal residue" evidence="1">
    <location>
        <position position="42"/>
    </location>
</feature>
<dbReference type="EMBL" id="BLLF01000402">
    <property type="protein sequence ID" value="GFH11417.1"/>
    <property type="molecule type" value="Genomic_DNA"/>
</dbReference>